<feature type="signal peptide" evidence="1">
    <location>
        <begin position="1"/>
        <end position="21"/>
    </location>
</feature>
<protein>
    <recommendedName>
        <fullName evidence="4">Auto-transporter adhesin head GIN domain-containing protein</fullName>
    </recommendedName>
</protein>
<gene>
    <name evidence="2" type="ORF">D3H65_18735</name>
</gene>
<dbReference type="EMBL" id="CP032157">
    <property type="protein sequence ID" value="AXY75890.1"/>
    <property type="molecule type" value="Genomic_DNA"/>
</dbReference>
<organism evidence="2 3">
    <name type="scientific">Paraflavitalea soli</name>
    <dbReference type="NCBI Taxonomy" id="2315862"/>
    <lineage>
        <taxon>Bacteria</taxon>
        <taxon>Pseudomonadati</taxon>
        <taxon>Bacteroidota</taxon>
        <taxon>Chitinophagia</taxon>
        <taxon>Chitinophagales</taxon>
        <taxon>Chitinophagaceae</taxon>
        <taxon>Paraflavitalea</taxon>
    </lineage>
</organism>
<sequence>MKKYTIFLLIALTTCCATSFAQTIVVTELKRPIESASEVKFDASEITLTNVKINCETLLITSVVTKINIIGSVEITCKKLVVPAATSVEIVKSGPNEATFTVLYGAYANNTLTLKAGAGEVQITCKKK</sequence>
<feature type="chain" id="PRO_5017607450" description="Auto-transporter adhesin head GIN domain-containing protein" evidence="1">
    <location>
        <begin position="22"/>
        <end position="128"/>
    </location>
</feature>
<keyword evidence="3" id="KW-1185">Reference proteome</keyword>
<dbReference type="Proteomes" id="UP000263900">
    <property type="component" value="Chromosome"/>
</dbReference>
<evidence type="ECO:0008006" key="4">
    <source>
        <dbReference type="Google" id="ProtNLM"/>
    </source>
</evidence>
<keyword evidence="1" id="KW-0732">Signal</keyword>
<name>A0A3B7MS80_9BACT</name>
<accession>A0A3B7MS80</accession>
<evidence type="ECO:0000313" key="3">
    <source>
        <dbReference type="Proteomes" id="UP000263900"/>
    </source>
</evidence>
<dbReference type="RefSeq" id="WP_119051771.1">
    <property type="nucleotide sequence ID" value="NZ_CP032157.1"/>
</dbReference>
<reference evidence="2 3" key="1">
    <citation type="submission" date="2018-09" db="EMBL/GenBank/DDBJ databases">
        <title>Genome sequencing of strain 6GH32-13.</title>
        <authorList>
            <person name="Weon H.-Y."/>
            <person name="Heo J."/>
            <person name="Kwon S.-W."/>
        </authorList>
    </citation>
    <scope>NUCLEOTIDE SEQUENCE [LARGE SCALE GENOMIC DNA]</scope>
    <source>
        <strain evidence="2 3">5GH32-13</strain>
    </source>
</reference>
<evidence type="ECO:0000313" key="2">
    <source>
        <dbReference type="EMBL" id="AXY75890.1"/>
    </source>
</evidence>
<proteinExistence type="predicted"/>
<dbReference type="AlphaFoldDB" id="A0A3B7MS80"/>
<dbReference type="KEGG" id="pseg:D3H65_18735"/>
<evidence type="ECO:0000256" key="1">
    <source>
        <dbReference type="SAM" id="SignalP"/>
    </source>
</evidence>